<accession>F0Y7S2</accession>
<feature type="chain" id="PRO_5003264440" evidence="1">
    <location>
        <begin position="20"/>
        <end position="400"/>
    </location>
</feature>
<dbReference type="GeneID" id="20224495"/>
<reference evidence="2 3" key="1">
    <citation type="journal article" date="2011" name="Proc. Natl. Acad. Sci. U.S.A.">
        <title>Niche of harmful alga Aureococcus anophagefferens revealed through ecogenomics.</title>
        <authorList>
            <person name="Gobler C.J."/>
            <person name="Berry D.L."/>
            <person name="Dyhrman S.T."/>
            <person name="Wilhelm S.W."/>
            <person name="Salamov A."/>
            <person name="Lobanov A.V."/>
            <person name="Zhang Y."/>
            <person name="Collier J.L."/>
            <person name="Wurch L.L."/>
            <person name="Kustka A.B."/>
            <person name="Dill B.D."/>
            <person name="Shah M."/>
            <person name="VerBerkmoes N.C."/>
            <person name="Kuo A."/>
            <person name="Terry A."/>
            <person name="Pangilinan J."/>
            <person name="Lindquist E.A."/>
            <person name="Lucas S."/>
            <person name="Paulsen I.T."/>
            <person name="Hattenrath-Lehmann T.K."/>
            <person name="Talmage S.C."/>
            <person name="Walker E.A."/>
            <person name="Koch F."/>
            <person name="Burson A.M."/>
            <person name="Marcoval M.A."/>
            <person name="Tang Y.Z."/>
            <person name="Lecleir G.R."/>
            <person name="Coyne K.J."/>
            <person name="Berg G.M."/>
            <person name="Bertrand E.M."/>
            <person name="Saito M.A."/>
            <person name="Gladyshev V.N."/>
            <person name="Grigoriev I.V."/>
        </authorList>
    </citation>
    <scope>NUCLEOTIDE SEQUENCE [LARGE SCALE GENOMIC DNA]</scope>
    <source>
        <strain evidence="3">CCMP 1984</strain>
    </source>
</reference>
<proteinExistence type="predicted"/>
<dbReference type="EMBL" id="GL833127">
    <property type="protein sequence ID" value="EGB08483.1"/>
    <property type="molecule type" value="Genomic_DNA"/>
</dbReference>
<keyword evidence="3" id="KW-1185">Reference proteome</keyword>
<organism evidence="3">
    <name type="scientific">Aureococcus anophagefferens</name>
    <name type="common">Harmful bloom alga</name>
    <dbReference type="NCBI Taxonomy" id="44056"/>
    <lineage>
        <taxon>Eukaryota</taxon>
        <taxon>Sar</taxon>
        <taxon>Stramenopiles</taxon>
        <taxon>Ochrophyta</taxon>
        <taxon>Pelagophyceae</taxon>
        <taxon>Pelagomonadales</taxon>
        <taxon>Pelagomonadaceae</taxon>
        <taxon>Aureococcus</taxon>
    </lineage>
</organism>
<dbReference type="OrthoDB" id="10681055at2759"/>
<dbReference type="RefSeq" id="XP_009036496.1">
    <property type="nucleotide sequence ID" value="XM_009038248.1"/>
</dbReference>
<evidence type="ECO:0000313" key="2">
    <source>
        <dbReference type="EMBL" id="EGB08483.1"/>
    </source>
</evidence>
<sequence length="400" mass="43459">MGWSVAAFAWICLIARASAQGTAATADGSSIATRTRNSGYRALVQRIVDDGIAKHPKFRELKPYQHIVSLMSKAQGAHRRRRGHMLETAQAVDGSFLASDAFLAGAAEHGRIGGGPSVPLRGHRVPTTLWRYARRRAGLCAGPRGAPTRPPQARVYADLRALFGAGSDFDANVAEVGVGYGAQSDVVQRLGGLLDGAPARDRRYTLCDLPEVEKLAGQYLAAVRRSEEPPRATLNAAPDATATCGATNFTLFLSNYAFSELSADVQQIYWDQIVKCSARGYVTMNGLDFIARLRRAGFGDATLMDSYPQELCPNITQGVVVWGAPLAAVERVEAAALGTPALRSKQAKKARECAAHATRWCRESRSMPSRRQFRIWCDYDKNINAMQWRAADAARAAVRH</sequence>
<evidence type="ECO:0000256" key="1">
    <source>
        <dbReference type="SAM" id="SignalP"/>
    </source>
</evidence>
<evidence type="ECO:0000313" key="3">
    <source>
        <dbReference type="Proteomes" id="UP000002729"/>
    </source>
</evidence>
<dbReference type="AlphaFoldDB" id="F0Y7S2"/>
<name>F0Y7S2_AURAN</name>
<feature type="signal peptide" evidence="1">
    <location>
        <begin position="1"/>
        <end position="19"/>
    </location>
</feature>
<keyword evidence="1" id="KW-0732">Signal</keyword>
<dbReference type="KEGG" id="aaf:AURANDRAFT_63780"/>
<gene>
    <name evidence="2" type="ORF">AURANDRAFT_63780</name>
</gene>
<protein>
    <submittedName>
        <fullName evidence="2">Uncharacterized protein</fullName>
    </submittedName>
</protein>
<dbReference type="Proteomes" id="UP000002729">
    <property type="component" value="Unassembled WGS sequence"/>
</dbReference>
<dbReference type="InParanoid" id="F0Y7S2"/>